<accession>A0A0L0TEB9</accession>
<evidence type="ECO:0000313" key="2">
    <source>
        <dbReference type="Proteomes" id="UP000054350"/>
    </source>
</evidence>
<dbReference type="OrthoDB" id="10504366at2759"/>
<protein>
    <submittedName>
        <fullName evidence="1">Uncharacterized protein</fullName>
    </submittedName>
</protein>
<gene>
    <name evidence="1" type="ORF">AMAG_17216</name>
</gene>
<reference evidence="1 2" key="1">
    <citation type="submission" date="2009-11" db="EMBL/GenBank/DDBJ databases">
        <title>Annotation of Allomyces macrogynus ATCC 38327.</title>
        <authorList>
            <consortium name="The Broad Institute Genome Sequencing Platform"/>
            <person name="Russ C."/>
            <person name="Cuomo C."/>
            <person name="Burger G."/>
            <person name="Gray M.W."/>
            <person name="Holland P.W.H."/>
            <person name="King N."/>
            <person name="Lang F.B.F."/>
            <person name="Roger A.J."/>
            <person name="Ruiz-Trillo I."/>
            <person name="Young S.K."/>
            <person name="Zeng Q."/>
            <person name="Gargeya S."/>
            <person name="Fitzgerald M."/>
            <person name="Haas B."/>
            <person name="Abouelleil A."/>
            <person name="Alvarado L."/>
            <person name="Arachchi H.M."/>
            <person name="Berlin A."/>
            <person name="Chapman S.B."/>
            <person name="Gearin G."/>
            <person name="Goldberg J."/>
            <person name="Griggs A."/>
            <person name="Gujja S."/>
            <person name="Hansen M."/>
            <person name="Heiman D."/>
            <person name="Howarth C."/>
            <person name="Larimer J."/>
            <person name="Lui A."/>
            <person name="MacDonald P.J.P."/>
            <person name="McCowen C."/>
            <person name="Montmayeur A."/>
            <person name="Murphy C."/>
            <person name="Neiman D."/>
            <person name="Pearson M."/>
            <person name="Priest M."/>
            <person name="Roberts A."/>
            <person name="Saif S."/>
            <person name="Shea T."/>
            <person name="Sisk P."/>
            <person name="Stolte C."/>
            <person name="Sykes S."/>
            <person name="Wortman J."/>
            <person name="Nusbaum C."/>
            <person name="Birren B."/>
        </authorList>
    </citation>
    <scope>NUCLEOTIDE SEQUENCE [LARGE SCALE GENOMIC DNA]</scope>
    <source>
        <strain evidence="1 2">ATCC 38327</strain>
    </source>
</reference>
<dbReference type="AlphaFoldDB" id="A0A0L0TEB9"/>
<dbReference type="EMBL" id="GG745386">
    <property type="protein sequence ID" value="KNE73006.1"/>
    <property type="molecule type" value="Genomic_DNA"/>
</dbReference>
<reference evidence="2" key="2">
    <citation type="submission" date="2009-11" db="EMBL/GenBank/DDBJ databases">
        <title>The Genome Sequence of Allomyces macrogynus strain ATCC 38327.</title>
        <authorList>
            <consortium name="The Broad Institute Genome Sequencing Platform"/>
            <person name="Russ C."/>
            <person name="Cuomo C."/>
            <person name="Shea T."/>
            <person name="Young S.K."/>
            <person name="Zeng Q."/>
            <person name="Koehrsen M."/>
            <person name="Haas B."/>
            <person name="Borodovsky M."/>
            <person name="Guigo R."/>
            <person name="Alvarado L."/>
            <person name="Berlin A."/>
            <person name="Borenstein D."/>
            <person name="Chen Z."/>
            <person name="Engels R."/>
            <person name="Freedman E."/>
            <person name="Gellesch M."/>
            <person name="Goldberg J."/>
            <person name="Griggs A."/>
            <person name="Gujja S."/>
            <person name="Heiman D."/>
            <person name="Hepburn T."/>
            <person name="Howarth C."/>
            <person name="Jen D."/>
            <person name="Larson L."/>
            <person name="Lewis B."/>
            <person name="Mehta T."/>
            <person name="Park D."/>
            <person name="Pearson M."/>
            <person name="Roberts A."/>
            <person name="Saif S."/>
            <person name="Shenoy N."/>
            <person name="Sisk P."/>
            <person name="Stolte C."/>
            <person name="Sykes S."/>
            <person name="Walk T."/>
            <person name="White J."/>
            <person name="Yandava C."/>
            <person name="Burger G."/>
            <person name="Gray M.W."/>
            <person name="Holland P.W.H."/>
            <person name="King N."/>
            <person name="Lang F.B.F."/>
            <person name="Roger A.J."/>
            <person name="Ruiz-Trillo I."/>
            <person name="Lander E."/>
            <person name="Nusbaum C."/>
        </authorList>
    </citation>
    <scope>NUCLEOTIDE SEQUENCE [LARGE SCALE GENOMIC DNA]</scope>
    <source>
        <strain evidence="2">ATCC 38327</strain>
    </source>
</reference>
<name>A0A0L0TEB9_ALLM3</name>
<keyword evidence="2" id="KW-1185">Reference proteome</keyword>
<evidence type="ECO:0000313" key="1">
    <source>
        <dbReference type="EMBL" id="KNE73006.1"/>
    </source>
</evidence>
<dbReference type="Proteomes" id="UP000054350">
    <property type="component" value="Unassembled WGS sequence"/>
</dbReference>
<proteinExistence type="predicted"/>
<organism evidence="1 2">
    <name type="scientific">Allomyces macrogynus (strain ATCC 38327)</name>
    <name type="common">Allomyces javanicus var. macrogynus</name>
    <dbReference type="NCBI Taxonomy" id="578462"/>
    <lineage>
        <taxon>Eukaryota</taxon>
        <taxon>Fungi</taxon>
        <taxon>Fungi incertae sedis</taxon>
        <taxon>Blastocladiomycota</taxon>
        <taxon>Blastocladiomycetes</taxon>
        <taxon>Blastocladiales</taxon>
        <taxon>Blastocladiaceae</taxon>
        <taxon>Allomyces</taxon>
    </lineage>
</organism>
<dbReference type="VEuPathDB" id="FungiDB:AMAG_17216"/>
<sequence>MRPPDRSAYRYVRVKRKSKPDATAKSIKSKAFYVHRPHVVTHGESDLKVNIRIELQEMARVLQTIIPTEDKLYDSTPFVSARDLYAKIGKIET</sequence>